<feature type="region of interest" description="Disordered" evidence="2">
    <location>
        <begin position="28"/>
        <end position="99"/>
    </location>
</feature>
<feature type="region of interest" description="Disordered" evidence="2">
    <location>
        <begin position="802"/>
        <end position="997"/>
    </location>
</feature>
<keyword evidence="5" id="KW-1185">Reference proteome</keyword>
<organism evidence="4 5">
    <name type="scientific">Actinidia rufa</name>
    <dbReference type="NCBI Taxonomy" id="165716"/>
    <lineage>
        <taxon>Eukaryota</taxon>
        <taxon>Viridiplantae</taxon>
        <taxon>Streptophyta</taxon>
        <taxon>Embryophyta</taxon>
        <taxon>Tracheophyta</taxon>
        <taxon>Spermatophyta</taxon>
        <taxon>Magnoliopsida</taxon>
        <taxon>eudicotyledons</taxon>
        <taxon>Gunneridae</taxon>
        <taxon>Pentapetalae</taxon>
        <taxon>asterids</taxon>
        <taxon>Ericales</taxon>
        <taxon>Actinidiaceae</taxon>
        <taxon>Actinidia</taxon>
    </lineage>
</organism>
<feature type="region of interest" description="Disordered" evidence="2">
    <location>
        <begin position="658"/>
        <end position="695"/>
    </location>
</feature>
<comment type="caution">
    <text evidence="4">The sequence shown here is derived from an EMBL/GenBank/DDBJ whole genome shotgun (WGS) entry which is preliminary data.</text>
</comment>
<feature type="compositionally biased region" description="Acidic residues" evidence="2">
    <location>
        <begin position="869"/>
        <end position="911"/>
    </location>
</feature>
<feature type="compositionally biased region" description="Acidic residues" evidence="2">
    <location>
        <begin position="918"/>
        <end position="936"/>
    </location>
</feature>
<dbReference type="InterPro" id="IPR005612">
    <property type="entry name" value="CCAAT-binding_factor"/>
</dbReference>
<feature type="compositionally biased region" description="Basic and acidic residues" evidence="2">
    <location>
        <begin position="69"/>
        <end position="92"/>
    </location>
</feature>
<dbReference type="Pfam" id="PF03914">
    <property type="entry name" value="CBF"/>
    <property type="match status" value="1"/>
</dbReference>
<feature type="compositionally biased region" description="Low complexity" evidence="2">
    <location>
        <begin position="28"/>
        <end position="40"/>
    </location>
</feature>
<dbReference type="SUPFAM" id="SSF48371">
    <property type="entry name" value="ARM repeat"/>
    <property type="match status" value="1"/>
</dbReference>
<evidence type="ECO:0000256" key="2">
    <source>
        <dbReference type="SAM" id="MobiDB-lite"/>
    </source>
</evidence>
<gene>
    <name evidence="4" type="ORF">Acr_16g0009630</name>
</gene>
<feature type="region of interest" description="Disordered" evidence="2">
    <location>
        <begin position="712"/>
        <end position="737"/>
    </location>
</feature>
<feature type="domain" description="CCAAT-binding factor" evidence="3">
    <location>
        <begin position="512"/>
        <end position="770"/>
    </location>
</feature>
<dbReference type="AlphaFoldDB" id="A0A7J0G072"/>
<dbReference type="InterPro" id="IPR040155">
    <property type="entry name" value="CEBPZ/Mak21-like"/>
</dbReference>
<protein>
    <submittedName>
        <fullName evidence="4">CCAAT-binding factor</fullName>
    </submittedName>
</protein>
<dbReference type="PANTHER" id="PTHR12048:SF0">
    <property type="entry name" value="CCAAT_ENHANCER-BINDING PROTEIN ZETA"/>
    <property type="match status" value="1"/>
</dbReference>
<dbReference type="GO" id="GO:0005634">
    <property type="term" value="C:nucleus"/>
    <property type="evidence" value="ECO:0007669"/>
    <property type="project" value="TreeGrafter"/>
</dbReference>
<dbReference type="OrthoDB" id="28947at2759"/>
<feature type="compositionally biased region" description="Basic and acidic residues" evidence="2">
    <location>
        <begin position="816"/>
        <end position="826"/>
    </location>
</feature>
<feature type="region of interest" description="Disordered" evidence="2">
    <location>
        <begin position="430"/>
        <end position="461"/>
    </location>
</feature>
<dbReference type="InterPro" id="IPR016024">
    <property type="entry name" value="ARM-type_fold"/>
</dbReference>
<feature type="compositionally biased region" description="Basic residues" evidence="2">
    <location>
        <begin position="982"/>
        <end position="991"/>
    </location>
</feature>
<reference evidence="4 5" key="1">
    <citation type="submission" date="2019-07" db="EMBL/GenBank/DDBJ databases">
        <title>De Novo Assembly of kiwifruit Actinidia rufa.</title>
        <authorList>
            <person name="Sugita-Konishi S."/>
            <person name="Sato K."/>
            <person name="Mori E."/>
            <person name="Abe Y."/>
            <person name="Kisaki G."/>
            <person name="Hamano K."/>
            <person name="Suezawa K."/>
            <person name="Otani M."/>
            <person name="Fukuda T."/>
            <person name="Manabe T."/>
            <person name="Gomi K."/>
            <person name="Tabuchi M."/>
            <person name="Akimitsu K."/>
            <person name="Kataoka I."/>
        </authorList>
    </citation>
    <scope>NUCLEOTIDE SEQUENCE [LARGE SCALE GENOMIC DNA]</scope>
    <source>
        <strain evidence="5">cv. Fuchu</strain>
    </source>
</reference>
<feature type="compositionally biased region" description="Acidic residues" evidence="2">
    <location>
        <begin position="676"/>
        <end position="695"/>
    </location>
</feature>
<evidence type="ECO:0000313" key="4">
    <source>
        <dbReference type="EMBL" id="GFZ04339.1"/>
    </source>
</evidence>
<proteinExistence type="inferred from homology"/>
<evidence type="ECO:0000259" key="3">
    <source>
        <dbReference type="Pfam" id="PF03914"/>
    </source>
</evidence>
<dbReference type="EMBL" id="BJWL01000016">
    <property type="protein sequence ID" value="GFZ04339.1"/>
    <property type="molecule type" value="Genomic_DNA"/>
</dbReference>
<comment type="similarity">
    <text evidence="1">Belongs to the CBF/MAK21 family.</text>
</comment>
<name>A0A7J0G072_9ERIC</name>
<evidence type="ECO:0000256" key="1">
    <source>
        <dbReference type="ARBA" id="ARBA00007797"/>
    </source>
</evidence>
<feature type="compositionally biased region" description="Acidic residues" evidence="2">
    <location>
        <begin position="835"/>
        <end position="856"/>
    </location>
</feature>
<dbReference type="Proteomes" id="UP000585474">
    <property type="component" value="Unassembled WGS sequence"/>
</dbReference>
<feature type="compositionally biased region" description="Basic residues" evidence="2">
    <location>
        <begin position="53"/>
        <end position="68"/>
    </location>
</feature>
<accession>A0A7J0G072</accession>
<evidence type="ECO:0000313" key="5">
    <source>
        <dbReference type="Proteomes" id="UP000585474"/>
    </source>
</evidence>
<sequence length="997" mass="111061">MAISKSKKPEHGEDIDLLKSDVASFASSIGLSSSAPSSGFDDSDFRKTGPLKPRNKQHPPPNKSRKQPKSNDEAKTDLKKNQKNNNSKERPKPSVLQPLLANNSKGFDKFKNLPLLPLVKARSLGAWHMDAAELEKKVIGGDSKKKVELRDVEEWKRLVAKKKELAERLLAQYTQDYEASRGQSGDVKMLMATQRSGTATDKVSAFSVMVGENPIANLRSLDALLGMVTSKVGKRHALTGFEALKELFISSLLPDRKLKTLFQQHINHLPESKDGYSLLLFWHWEECLKQRYERFIVAIEEASRDMLPILKDKALKTIYTLLRSKSEQERRLLSALVNKIGDPENKAASNADFHLSRLLTDHPNMKAVVIDEVDTFLFRPHLALRAKYHAVNFLSQIRLSHKGDGPKVAKRLIDVYFALFKVLISETDESGKTDKNRKEEDRKASTPSKDSKLKRQSSESHVEMDSRLLSALLTGVNRAFPFVSSDEADDIIEVQTPMLFQLVHSKNFNVGVQALMLLDKISSKNQIVSDRFYRALYSKLLLPAAMNSSKANDLTCFCTVGFTTSRKTINEEMFIGLVLRALKNDINLKRVSAFSKRLLQVALQQPPQYACGCLFLLSEVLKARPPLWMSLLMKILSIFEDIVEETVNHKITKLKEPDNARETVSAGDSIDTASDSSEDEDASPASDSESDASDEADDLLVRGALEGVKEAKSIVGRTGDQPQVSDIRTSLPGGYNPRHREPSYCNADHVSWWELKVLASHVHPSVATMARTLLSGANIVYNGNPLNDLSLPAFLDKLMEKKPKQSTWHGGSQIEPSKKFLKEAKEKKKKKGAEDEAAEELFAAGDDESDNEEIENMLDSANPSLEAGGDYDYDDLDQVAIEDDDDLVGNVSDEEIDVPSDIAEGEDDYDDANSNFTDDNDVDVGDADDGSEEEAVFEQRNRKRKSGLQTAASPFASLEEYEHLLDEQTPARSKSAKEKNSTSKKRRKKSKSISSSS</sequence>
<dbReference type="PANTHER" id="PTHR12048">
    <property type="entry name" value="CCAAT-BINDING FACTOR-RELATED"/>
    <property type="match status" value="1"/>
</dbReference>